<protein>
    <submittedName>
        <fullName evidence="1">Polyketide cyclase/dehydrase and lipid transport</fullName>
    </submittedName>
</protein>
<organism evidence="1 2">
    <name type="scientific">Leptospira inadai serovar Lyme</name>
    <dbReference type="NCBI Taxonomy" id="293084"/>
    <lineage>
        <taxon>Bacteria</taxon>
        <taxon>Pseudomonadati</taxon>
        <taxon>Spirochaetota</taxon>
        <taxon>Spirochaetia</taxon>
        <taxon>Leptospirales</taxon>
        <taxon>Leptospiraceae</taxon>
        <taxon>Leptospira</taxon>
    </lineage>
</organism>
<accession>A0ABX4YHC5</accession>
<gene>
    <name evidence="1" type="ORF">BES34_011860</name>
</gene>
<dbReference type="RefSeq" id="WP_010414330.1">
    <property type="nucleotide sequence ID" value="NZ_MCRM02000011.1"/>
</dbReference>
<evidence type="ECO:0000313" key="1">
    <source>
        <dbReference type="EMBL" id="PNV74673.1"/>
    </source>
</evidence>
<dbReference type="InterPro" id="IPR023393">
    <property type="entry name" value="START-like_dom_sf"/>
</dbReference>
<reference evidence="1" key="1">
    <citation type="submission" date="2018-01" db="EMBL/GenBank/DDBJ databases">
        <title>Genomic characterization of Leptospira inadai serogroup Lyme isolated from captured rat in Brazil and comparative analysis with human reference strain.</title>
        <authorList>
            <person name="Moreno L.Z."/>
            <person name="Loureiro A.P."/>
            <person name="Miraglia F."/>
            <person name="Kremer F.S."/>
            <person name="Eslabao M.R."/>
            <person name="Dellagostin O.A."/>
            <person name="Lilenbaum W."/>
            <person name="Moreno A.M."/>
        </authorList>
    </citation>
    <scope>NUCLEOTIDE SEQUENCE [LARGE SCALE GENOMIC DNA]</scope>
    <source>
        <strain evidence="1">M34/99</strain>
    </source>
</reference>
<comment type="caution">
    <text evidence="1">The sequence shown here is derived from an EMBL/GenBank/DDBJ whole genome shotgun (WGS) entry which is preliminary data.</text>
</comment>
<dbReference type="NCBIfam" id="NF047582">
    <property type="entry name" value="LIC13081_fam"/>
    <property type="match status" value="1"/>
</dbReference>
<name>A0ABX4YHC5_9LEPT</name>
<proteinExistence type="predicted"/>
<dbReference type="Pfam" id="PF10604">
    <property type="entry name" value="Polyketide_cyc2"/>
    <property type="match status" value="1"/>
</dbReference>
<dbReference type="SUPFAM" id="SSF55961">
    <property type="entry name" value="Bet v1-like"/>
    <property type="match status" value="1"/>
</dbReference>
<sequence>MLTTTIAFTVPSPLAKAFNYVSDLENLPEWDSYILECKRVPGTNRYELKVGIGFWKLASYYNLEEEKYPTRIVITKENRFLQLRDTYSFYPDPKGTDTDTKIVFTNRFRLKRLGCLLNVWLHRKIRNQICKDMRSLQETLSQGKMIRSRSFQVIKS</sequence>
<dbReference type="InterPro" id="IPR019587">
    <property type="entry name" value="Polyketide_cyclase/dehydratase"/>
</dbReference>
<dbReference type="Proteomes" id="UP000094669">
    <property type="component" value="Unassembled WGS sequence"/>
</dbReference>
<dbReference type="EMBL" id="MCRM02000011">
    <property type="protein sequence ID" value="PNV74673.1"/>
    <property type="molecule type" value="Genomic_DNA"/>
</dbReference>
<dbReference type="Gene3D" id="3.30.530.20">
    <property type="match status" value="1"/>
</dbReference>
<evidence type="ECO:0000313" key="2">
    <source>
        <dbReference type="Proteomes" id="UP000094669"/>
    </source>
</evidence>
<keyword evidence="2" id="KW-1185">Reference proteome</keyword>